<dbReference type="GO" id="GO:0007160">
    <property type="term" value="P:cell-matrix adhesion"/>
    <property type="evidence" value="ECO:0007669"/>
    <property type="project" value="InterPro"/>
</dbReference>
<dbReference type="PANTHER" id="PTHR10697">
    <property type="entry name" value="MAMMALIAN EPENDYMIN-RELATED PROTEIN 1"/>
    <property type="match status" value="1"/>
</dbReference>
<keyword evidence="4" id="KW-1185">Reference proteome</keyword>
<evidence type="ECO:0000256" key="1">
    <source>
        <dbReference type="ARBA" id="ARBA00010771"/>
    </source>
</evidence>
<organism evidence="3 4">
    <name type="scientific">Mugilogobius chulae</name>
    <name type="common">yellowstripe goby</name>
    <dbReference type="NCBI Taxonomy" id="88201"/>
    <lineage>
        <taxon>Eukaryota</taxon>
        <taxon>Metazoa</taxon>
        <taxon>Chordata</taxon>
        <taxon>Craniata</taxon>
        <taxon>Vertebrata</taxon>
        <taxon>Euteleostomi</taxon>
        <taxon>Actinopterygii</taxon>
        <taxon>Neopterygii</taxon>
        <taxon>Teleostei</taxon>
        <taxon>Neoteleostei</taxon>
        <taxon>Acanthomorphata</taxon>
        <taxon>Gobiaria</taxon>
        <taxon>Gobiiformes</taxon>
        <taxon>Gobioidei</taxon>
        <taxon>Gobiidae</taxon>
        <taxon>Gobionellinae</taxon>
        <taxon>Mugilogobius</taxon>
    </lineage>
</organism>
<proteinExistence type="inferred from homology"/>
<comment type="caution">
    <text evidence="3">The sequence shown here is derived from an EMBL/GenBank/DDBJ whole genome shotgun (WGS) entry which is preliminary data.</text>
</comment>
<evidence type="ECO:0000313" key="4">
    <source>
        <dbReference type="Proteomes" id="UP001460270"/>
    </source>
</evidence>
<accession>A0AAW0NWR1</accession>
<evidence type="ECO:0000256" key="2">
    <source>
        <dbReference type="SAM" id="SignalP"/>
    </source>
</evidence>
<sequence length="453" mass="50919">MKFILVFVCLLGLSLGASLDRRPKPCKSPPLVTGAFTFSTQNEAAWLYAGFEYDAFQERIRIYETGYYNNKSVTYDFLMHYAEGVVYQINSTAKTCTKSPLAAKWEPMGVPADASLLGQVVVGSSSGPGEGLLVNTWQGIRPDGVQYMLTVTEFGCIPVSYLAKTKEFGWIVLSYFNNVKGILNPGALDPPSFCPSQTAEPQGKPMDFFSILHKMKKILGASLDRRPKPCKVPPQLSGLFMFTTQKEAQLIYAEYAYDAFKERIFLYAVDDNTTMIYYYLMDFAKGVVYYVTDSYKNLTDPKCTVSPLAAKWEPLGVPTNASFWLPYVVGSSSRPGEGVPVNTWYGYRPDGVKYIMTVTENGCIPVTYLAKTKNYGWTIMSFMDNLREVDPRLLEPPSICLTQTAKPQGKPMDFFSILHEMKTNSVQHNKLMKRRNPKPGRWIGDPGVCVWWI</sequence>
<dbReference type="Proteomes" id="UP001460270">
    <property type="component" value="Unassembled WGS sequence"/>
</dbReference>
<protein>
    <submittedName>
        <fullName evidence="3">Uncharacterized protein</fullName>
    </submittedName>
</protein>
<evidence type="ECO:0000313" key="3">
    <source>
        <dbReference type="EMBL" id="KAK7910184.1"/>
    </source>
</evidence>
<dbReference type="InterPro" id="IPR001299">
    <property type="entry name" value="Ependymin"/>
</dbReference>
<dbReference type="Pfam" id="PF00811">
    <property type="entry name" value="Ependymin"/>
    <property type="match status" value="2"/>
</dbReference>
<feature type="signal peptide" evidence="2">
    <location>
        <begin position="1"/>
        <end position="16"/>
    </location>
</feature>
<reference evidence="4" key="1">
    <citation type="submission" date="2024-04" db="EMBL/GenBank/DDBJ databases">
        <title>Salinicola lusitanus LLJ914,a marine bacterium isolated from the Okinawa Trough.</title>
        <authorList>
            <person name="Li J."/>
        </authorList>
    </citation>
    <scope>NUCLEOTIDE SEQUENCE [LARGE SCALE GENOMIC DNA]</scope>
</reference>
<feature type="chain" id="PRO_5043721208" evidence="2">
    <location>
        <begin position="17"/>
        <end position="453"/>
    </location>
</feature>
<dbReference type="PRINTS" id="PR00317">
    <property type="entry name" value="EPENDYMIN"/>
</dbReference>
<name>A0AAW0NWR1_9GOBI</name>
<dbReference type="GO" id="GO:0005509">
    <property type="term" value="F:calcium ion binding"/>
    <property type="evidence" value="ECO:0007669"/>
    <property type="project" value="InterPro"/>
</dbReference>
<dbReference type="EMBL" id="JBBPFD010000010">
    <property type="protein sequence ID" value="KAK7910184.1"/>
    <property type="molecule type" value="Genomic_DNA"/>
</dbReference>
<dbReference type="PANTHER" id="PTHR10697:SF5">
    <property type="entry name" value="EPENDYMIN-RELATED"/>
    <property type="match status" value="1"/>
</dbReference>
<dbReference type="AlphaFoldDB" id="A0AAW0NWR1"/>
<dbReference type="GO" id="GO:0005576">
    <property type="term" value="C:extracellular region"/>
    <property type="evidence" value="ECO:0007669"/>
    <property type="project" value="InterPro"/>
</dbReference>
<comment type="similarity">
    <text evidence="1">Belongs to the ependymin family.</text>
</comment>
<keyword evidence="2" id="KW-0732">Signal</keyword>
<dbReference type="GO" id="GO:0005764">
    <property type="term" value="C:lysosome"/>
    <property type="evidence" value="ECO:0007669"/>
    <property type="project" value="TreeGrafter"/>
</dbReference>
<dbReference type="SMART" id="SM00026">
    <property type="entry name" value="EPEND"/>
    <property type="match status" value="1"/>
</dbReference>
<gene>
    <name evidence="3" type="ORF">WMY93_014868</name>
</gene>